<accession>A0AAE0Q0S5</accession>
<evidence type="ECO:0000256" key="1">
    <source>
        <dbReference type="SAM" id="MobiDB-lite"/>
    </source>
</evidence>
<reference evidence="3" key="1">
    <citation type="submission" date="2023-06" db="EMBL/GenBank/DDBJ databases">
        <title>Male Hemibagrus guttatus genome.</title>
        <authorList>
            <person name="Bian C."/>
        </authorList>
    </citation>
    <scope>NUCLEOTIDE SEQUENCE</scope>
    <source>
        <strain evidence="3">Male_cb2023</strain>
        <tissue evidence="3">Muscle</tissue>
    </source>
</reference>
<keyword evidence="2" id="KW-1133">Transmembrane helix</keyword>
<evidence type="ECO:0000313" key="4">
    <source>
        <dbReference type="Proteomes" id="UP001274896"/>
    </source>
</evidence>
<sequence length="127" mass="13595">MNSDLLARFNHLACVFPVPFVKCLMFTFIWGGRNRLVRGSCVDPVCKVVDGFHFANSDPLQWHSTTVGRVRPGPAMVPGGQSCPGPPPRPGQLPAQTATSGTPVARQSATAPPRNYATSKPTITSVH</sequence>
<feature type="transmembrane region" description="Helical" evidence="2">
    <location>
        <begin position="12"/>
        <end position="31"/>
    </location>
</feature>
<name>A0AAE0Q0S5_9TELE</name>
<organism evidence="3 4">
    <name type="scientific">Hemibagrus guttatus</name>
    <dbReference type="NCBI Taxonomy" id="175788"/>
    <lineage>
        <taxon>Eukaryota</taxon>
        <taxon>Metazoa</taxon>
        <taxon>Chordata</taxon>
        <taxon>Craniata</taxon>
        <taxon>Vertebrata</taxon>
        <taxon>Euteleostomi</taxon>
        <taxon>Actinopterygii</taxon>
        <taxon>Neopterygii</taxon>
        <taxon>Teleostei</taxon>
        <taxon>Ostariophysi</taxon>
        <taxon>Siluriformes</taxon>
        <taxon>Bagridae</taxon>
        <taxon>Hemibagrus</taxon>
    </lineage>
</organism>
<dbReference type="EMBL" id="JAUCMX010000024">
    <property type="protein sequence ID" value="KAK3511375.1"/>
    <property type="molecule type" value="Genomic_DNA"/>
</dbReference>
<protein>
    <submittedName>
        <fullName evidence="3">Uncharacterized protein</fullName>
    </submittedName>
</protein>
<feature type="region of interest" description="Disordered" evidence="1">
    <location>
        <begin position="72"/>
        <end position="127"/>
    </location>
</feature>
<keyword evidence="2" id="KW-0472">Membrane</keyword>
<evidence type="ECO:0000256" key="2">
    <source>
        <dbReference type="SAM" id="Phobius"/>
    </source>
</evidence>
<keyword evidence="4" id="KW-1185">Reference proteome</keyword>
<gene>
    <name evidence="3" type="ORF">QTP70_005286</name>
</gene>
<comment type="caution">
    <text evidence="3">The sequence shown here is derived from an EMBL/GenBank/DDBJ whole genome shotgun (WGS) entry which is preliminary data.</text>
</comment>
<proteinExistence type="predicted"/>
<dbReference type="AlphaFoldDB" id="A0AAE0Q0S5"/>
<keyword evidence="2" id="KW-0812">Transmembrane</keyword>
<dbReference type="Proteomes" id="UP001274896">
    <property type="component" value="Unassembled WGS sequence"/>
</dbReference>
<evidence type="ECO:0000313" key="3">
    <source>
        <dbReference type="EMBL" id="KAK3511375.1"/>
    </source>
</evidence>
<feature type="compositionally biased region" description="Polar residues" evidence="1">
    <location>
        <begin position="97"/>
        <end position="127"/>
    </location>
</feature>